<feature type="compositionally biased region" description="Low complexity" evidence="1">
    <location>
        <begin position="98"/>
        <end position="107"/>
    </location>
</feature>
<reference evidence="3" key="2">
    <citation type="journal article" date="2013" name="Nat. Commun.">
        <title>Genome of the Chinese tree shrew.</title>
        <authorList>
            <person name="Fan Y."/>
            <person name="Huang Z.Y."/>
            <person name="Cao C.C."/>
            <person name="Chen C.S."/>
            <person name="Chen Y.X."/>
            <person name="Fan D.D."/>
            <person name="He J."/>
            <person name="Hou H.L."/>
            <person name="Hu L."/>
            <person name="Hu X.T."/>
            <person name="Jiang X.T."/>
            <person name="Lai R."/>
            <person name="Lang Y.S."/>
            <person name="Liang B."/>
            <person name="Liao S.G."/>
            <person name="Mu D."/>
            <person name="Ma Y.Y."/>
            <person name="Niu Y.Y."/>
            <person name="Sun X.Q."/>
            <person name="Xia J.Q."/>
            <person name="Xiao J."/>
            <person name="Xiong Z.Q."/>
            <person name="Xu L."/>
            <person name="Yang L."/>
            <person name="Zhang Y."/>
            <person name="Zhao W."/>
            <person name="Zhao X.D."/>
            <person name="Zheng Y.T."/>
            <person name="Zhou J.M."/>
            <person name="Zhu Y.B."/>
            <person name="Zhang G.J."/>
            <person name="Wang J."/>
            <person name="Yao Y.G."/>
        </authorList>
    </citation>
    <scope>NUCLEOTIDE SEQUENCE [LARGE SCALE GENOMIC DNA]</scope>
</reference>
<sequence>MGRAGTPPNCPPPADSSRPRRRKFCLLPRRRGPPLELPPPPLLGFRVTVEDLDGEKKEAFQRLNRFLMGEDEAKDSETSSSSQLSCSVPPPATGPILPSAASPAPSSGDQMENSQSPAASQGPAAPLDGPAVALPAQPGSMRKHSTPGPLCFSQGGPGSSPGSLPTAQSTLLLPASSPPSGLDWAGPSHRVLAPCPAPGMALTVQGQTPSPAPMAAVGVLPALLLQSSWGSSGNGGDGGPGRLSASASASADFGPIFQSTPSTSRVETPSPMCVDPPDFPSESLPPLPGPSAPHTTGLPGSAPGFSCSPFMTSPAGWAS</sequence>
<reference evidence="3" key="1">
    <citation type="submission" date="2012-07" db="EMBL/GenBank/DDBJ databases">
        <title>Genome of the Chinese tree shrew, a rising model animal genetically related to primates.</title>
        <authorList>
            <person name="Zhang G."/>
            <person name="Fan Y."/>
            <person name="Yao Y."/>
            <person name="Huang Z."/>
        </authorList>
    </citation>
    <scope>NUCLEOTIDE SEQUENCE [LARGE SCALE GENOMIC DNA]</scope>
</reference>
<protein>
    <submittedName>
        <fullName evidence="2">Putative POM121-like protein 1</fullName>
    </submittedName>
</protein>
<feature type="compositionally biased region" description="Polar residues" evidence="1">
    <location>
        <begin position="257"/>
        <end position="267"/>
    </location>
</feature>
<evidence type="ECO:0000256" key="1">
    <source>
        <dbReference type="SAM" id="MobiDB-lite"/>
    </source>
</evidence>
<feature type="region of interest" description="Disordered" evidence="1">
    <location>
        <begin position="231"/>
        <end position="305"/>
    </location>
</feature>
<feature type="compositionally biased region" description="Gly residues" evidence="1">
    <location>
        <begin position="232"/>
        <end position="241"/>
    </location>
</feature>
<proteinExistence type="predicted"/>
<feature type="compositionally biased region" description="Low complexity" evidence="1">
    <location>
        <begin position="78"/>
        <end position="87"/>
    </location>
</feature>
<name>L9J9J3_TUPCH</name>
<dbReference type="PANTHER" id="PTHR15566">
    <property type="entry name" value="POM121-LIKE"/>
    <property type="match status" value="1"/>
</dbReference>
<feature type="compositionally biased region" description="Pro residues" evidence="1">
    <location>
        <begin position="277"/>
        <end position="291"/>
    </location>
</feature>
<feature type="region of interest" description="Disordered" evidence="1">
    <location>
        <begin position="1"/>
        <end position="22"/>
    </location>
</feature>
<dbReference type="PANTHER" id="PTHR15566:SF4">
    <property type="entry name" value="POM121-LIKE PROTEIN 1-RELATED"/>
    <property type="match status" value="1"/>
</dbReference>
<organism evidence="2 3">
    <name type="scientific">Tupaia chinensis</name>
    <name type="common">Chinese tree shrew</name>
    <name type="synonym">Tupaia belangeri chinensis</name>
    <dbReference type="NCBI Taxonomy" id="246437"/>
    <lineage>
        <taxon>Eukaryota</taxon>
        <taxon>Metazoa</taxon>
        <taxon>Chordata</taxon>
        <taxon>Craniata</taxon>
        <taxon>Vertebrata</taxon>
        <taxon>Euteleostomi</taxon>
        <taxon>Mammalia</taxon>
        <taxon>Eutheria</taxon>
        <taxon>Euarchontoglires</taxon>
        <taxon>Scandentia</taxon>
        <taxon>Tupaiidae</taxon>
        <taxon>Tupaia</taxon>
    </lineage>
</organism>
<dbReference type="InParanoid" id="L9J9J3"/>
<feature type="compositionally biased region" description="Low complexity" evidence="1">
    <location>
        <begin position="114"/>
        <end position="126"/>
    </location>
</feature>
<dbReference type="Proteomes" id="UP000011518">
    <property type="component" value="Unassembled WGS sequence"/>
</dbReference>
<dbReference type="InterPro" id="IPR043220">
    <property type="entry name" value="POM121-like_prot_1"/>
</dbReference>
<feature type="region of interest" description="Disordered" evidence="1">
    <location>
        <begin position="68"/>
        <end position="181"/>
    </location>
</feature>
<accession>L9J9J3</accession>
<dbReference type="AlphaFoldDB" id="L9J9J3"/>
<keyword evidence="3" id="KW-1185">Reference proteome</keyword>
<dbReference type="Pfam" id="PF15229">
    <property type="entry name" value="POM121"/>
    <property type="match status" value="1"/>
</dbReference>
<dbReference type="EMBL" id="KB321131">
    <property type="protein sequence ID" value="ELW47265.1"/>
    <property type="molecule type" value="Genomic_DNA"/>
</dbReference>
<gene>
    <name evidence="2" type="ORF">TREES_T100010182</name>
</gene>
<dbReference type="STRING" id="246437.L9J9J3"/>
<evidence type="ECO:0000313" key="2">
    <source>
        <dbReference type="EMBL" id="ELW47265.1"/>
    </source>
</evidence>
<feature type="compositionally biased region" description="Low complexity" evidence="1">
    <location>
        <begin position="171"/>
        <end position="180"/>
    </location>
</feature>
<evidence type="ECO:0000313" key="3">
    <source>
        <dbReference type="Proteomes" id="UP000011518"/>
    </source>
</evidence>